<name>A0ABZ1V5L8_9ACTN</name>
<dbReference type="InterPro" id="IPR051908">
    <property type="entry name" value="Ribosomal_N-acetyltransferase"/>
</dbReference>
<dbReference type="PROSITE" id="PS51186">
    <property type="entry name" value="GNAT"/>
    <property type="match status" value="1"/>
</dbReference>
<sequence>MGRGGERAGPGLRSEGEAPFRTGFNGRMPSVDAHPPNPPARPAPSAPARPAPSAPAHPAPSVPDLYGHGLRLRPWDPDSDVDVEAWLHGHTDPVFRRWNTPLRTVHDIDSARESMAARAESVARGTSVAYCVTEADGGAVLGHIGLNAMDPVMSRASLGYWVLPGARGRGVATRALALTSRWAFSELELHRLELDHALRHEASCRIAERCGFRYEGTLRGAMFAEGRQDAFRDAHLHARLATDPEPALG</sequence>
<dbReference type="EMBL" id="CP108330">
    <property type="protein sequence ID" value="WUR39029.1"/>
    <property type="molecule type" value="Genomic_DNA"/>
</dbReference>
<dbReference type="InterPro" id="IPR016181">
    <property type="entry name" value="Acyl_CoA_acyltransferase"/>
</dbReference>
<evidence type="ECO:0000313" key="4">
    <source>
        <dbReference type="Proteomes" id="UP001432161"/>
    </source>
</evidence>
<dbReference type="Proteomes" id="UP001432161">
    <property type="component" value="Chromosome"/>
</dbReference>
<evidence type="ECO:0000259" key="2">
    <source>
        <dbReference type="PROSITE" id="PS51186"/>
    </source>
</evidence>
<dbReference type="PANTHER" id="PTHR43441">
    <property type="entry name" value="RIBOSOMAL-PROTEIN-SERINE ACETYLTRANSFERASE"/>
    <property type="match status" value="1"/>
</dbReference>
<evidence type="ECO:0000256" key="1">
    <source>
        <dbReference type="SAM" id="MobiDB-lite"/>
    </source>
</evidence>
<dbReference type="PANTHER" id="PTHR43441:SF10">
    <property type="entry name" value="ACETYLTRANSFERASE"/>
    <property type="match status" value="1"/>
</dbReference>
<dbReference type="InterPro" id="IPR000182">
    <property type="entry name" value="GNAT_dom"/>
</dbReference>
<feature type="domain" description="N-acetyltransferase" evidence="2">
    <location>
        <begin position="70"/>
        <end position="238"/>
    </location>
</feature>
<dbReference type="SUPFAM" id="SSF55729">
    <property type="entry name" value="Acyl-CoA N-acyltransferases (Nat)"/>
    <property type="match status" value="1"/>
</dbReference>
<protein>
    <submittedName>
        <fullName evidence="3">GNAT family N-acetyltransferase</fullName>
    </submittedName>
</protein>
<dbReference type="CDD" id="cd04301">
    <property type="entry name" value="NAT_SF"/>
    <property type="match status" value="1"/>
</dbReference>
<keyword evidence="4" id="KW-1185">Reference proteome</keyword>
<organism evidence="3 4">
    <name type="scientific">Streptomyces griseoaurantiacus</name>
    <dbReference type="NCBI Taxonomy" id="68213"/>
    <lineage>
        <taxon>Bacteria</taxon>
        <taxon>Bacillati</taxon>
        <taxon>Actinomycetota</taxon>
        <taxon>Actinomycetes</taxon>
        <taxon>Kitasatosporales</taxon>
        <taxon>Streptomycetaceae</taxon>
        <taxon>Streptomyces</taxon>
        <taxon>Streptomyces aurantiacus group</taxon>
    </lineage>
</organism>
<reference evidence="3" key="1">
    <citation type="submission" date="2022-10" db="EMBL/GenBank/DDBJ databases">
        <title>The complete genomes of actinobacterial strains from the NBC collection.</title>
        <authorList>
            <person name="Joergensen T.S."/>
            <person name="Alvarez Arevalo M."/>
            <person name="Sterndorff E.B."/>
            <person name="Faurdal D."/>
            <person name="Vuksanovic O."/>
            <person name="Mourched A.-S."/>
            <person name="Charusanti P."/>
            <person name="Shaw S."/>
            <person name="Blin K."/>
            <person name="Weber T."/>
        </authorList>
    </citation>
    <scope>NUCLEOTIDE SEQUENCE</scope>
    <source>
        <strain evidence="3">NBC_00489</strain>
    </source>
</reference>
<evidence type="ECO:0000313" key="3">
    <source>
        <dbReference type="EMBL" id="WUR39029.1"/>
    </source>
</evidence>
<accession>A0ABZ1V5L8</accession>
<feature type="region of interest" description="Disordered" evidence="1">
    <location>
        <begin position="1"/>
        <end position="62"/>
    </location>
</feature>
<feature type="compositionally biased region" description="Pro residues" evidence="1">
    <location>
        <begin position="35"/>
        <end position="61"/>
    </location>
</feature>
<proteinExistence type="predicted"/>
<dbReference type="Pfam" id="PF13302">
    <property type="entry name" value="Acetyltransf_3"/>
    <property type="match status" value="1"/>
</dbReference>
<dbReference type="Gene3D" id="3.40.630.30">
    <property type="match status" value="1"/>
</dbReference>
<gene>
    <name evidence="3" type="ORF">OHN36_18595</name>
</gene>